<dbReference type="RefSeq" id="WP_114349723.1">
    <property type="nucleotide sequence ID" value="NZ_QPJL01000013.1"/>
</dbReference>
<feature type="region of interest" description="Disordered" evidence="3">
    <location>
        <begin position="558"/>
        <end position="599"/>
    </location>
</feature>
<accession>A0A368YR06</accession>
<gene>
    <name evidence="4" type="ORF">DFP89_1138</name>
</gene>
<dbReference type="Proteomes" id="UP000253345">
    <property type="component" value="Unassembled WGS sequence"/>
</dbReference>
<sequence>MLRYSHVATYIGTTTSFVTNVTDLQIHAGQSGYTLYSVTHIGGGFAAYQITTPQQPIQMIDSRGYATMLGYVGDPRAVVIELSGQPALFSAGLINGMGLGTLIETGGNFGAVVQLQGPNRLTGDVILLGEFETPQGHFLYSVRNGQTSFETWRVNDNGSISLVARSGLPWGDGMQGTEISDMQVVALGDRNFMVSASALGNYVAVQMLNSNGTVDGATMLWADRGLGLNQPTHLTTVTVGTVTYVVVGSSQSSSLTTLRLTYSGELLPVDHVIDELTTRFRGATALDSVTIDGRAFVFVGGGDDGISVFTMTPEGRLLHLVTLSDTDDRTLADVSSLSAAVINGQIVLFVTSQTESGITQFVFDPGQVGITRVVGADWQHGTSGNDMMQASAATLGLLGDAGDDVLIAGSAPLRMTGGDGADTFVPREVNGRINIMDFEPGVDRLDLSLLGMIRSTAQLVFSPQSNGIKIFFGNSVIWIRTRDETMLQASYFDNSLFPIAHYDPPNMRTNIIGTSGDDRLTASRYGSFISSHGGNDLLLGREGNDTLIGGAGNDTISGDAGNDTLRGDDANDVLRGNDGNDHISGGNGSDGLNGGAGNDTLLGDAGNDLLMGEVGDDWMKDQSGHNTLWGGNGNDLLLTGGGNDLLNGGNGNDTLIGNGGNDQMDGSDGNDRVDGGAGRDTINGGRGNDTLLGGEAVDVMRGEDGNDYISGGYDHDVLNGGAGDDTLLGDAGNDLLIGEEGNDRLQDQSGHNTLWGGNGDDLLLTGGGNDLLNGGHGDNRLIANGGNDRLVVGNGGDLLDGGPGNDLLDSGAGDDTLYGGIGNDTMNGGIGNDILAGQHGDDRMLGMSGNDVMDGHDGRDLIAGHAGNDTMRGGSGDDTLYGSTGQDSLLGESGNDSLHGNDGNDSIRGGAGADWIDAGAGADFVIADAGNDTVSGREGNDTIWALGGHNLLLAGDGDDVILAFAGNDRLHGQSGKDSLTAGAGNDLVYGGIGNDMLNGGEGTDILFGDEGDDRLLGGQGNDRLEGGEGNDLLDAGAGSDRLMGGRGADVFVFTMRGDFDGSHDSIHDFRRGEDVIDMSGLNLTYIGTAQFSGGGVGGQVRTYWTQQTARVLEIDLDGDGRADLTISVGSIGPPTDADLLL</sequence>
<organism evidence="4 5">
    <name type="scientific">Paracoccus lutimaris</name>
    <dbReference type="NCBI Taxonomy" id="1490030"/>
    <lineage>
        <taxon>Bacteria</taxon>
        <taxon>Pseudomonadati</taxon>
        <taxon>Pseudomonadota</taxon>
        <taxon>Alphaproteobacteria</taxon>
        <taxon>Rhodobacterales</taxon>
        <taxon>Paracoccaceae</taxon>
        <taxon>Paracoccus</taxon>
    </lineage>
</organism>
<keyword evidence="2" id="KW-0964">Secreted</keyword>
<dbReference type="Gene3D" id="2.150.10.10">
    <property type="entry name" value="Serralysin-like metalloprotease, C-terminal"/>
    <property type="match status" value="11"/>
</dbReference>
<comment type="caution">
    <text evidence="4">The sequence shown here is derived from an EMBL/GenBank/DDBJ whole genome shotgun (WGS) entry which is preliminary data.</text>
</comment>
<dbReference type="PANTHER" id="PTHR38340:SF1">
    <property type="entry name" value="S-LAYER PROTEIN"/>
    <property type="match status" value="1"/>
</dbReference>
<feature type="region of interest" description="Disordered" evidence="3">
    <location>
        <begin position="865"/>
        <end position="906"/>
    </location>
</feature>
<dbReference type="PANTHER" id="PTHR38340">
    <property type="entry name" value="S-LAYER PROTEIN"/>
    <property type="match status" value="1"/>
</dbReference>
<proteinExistence type="predicted"/>
<dbReference type="InterPro" id="IPR050557">
    <property type="entry name" value="RTX_toxin/Mannuronan_C5-epim"/>
</dbReference>
<reference evidence="4 5" key="1">
    <citation type="submission" date="2018-07" db="EMBL/GenBank/DDBJ databases">
        <title>Genomic Encyclopedia of Type Strains, Phase III (KMG-III): the genomes of soil and plant-associated and newly described type strains.</title>
        <authorList>
            <person name="Whitman W."/>
        </authorList>
    </citation>
    <scope>NUCLEOTIDE SEQUENCE [LARGE SCALE GENOMIC DNA]</scope>
    <source>
        <strain evidence="4 5">CECT 8525</strain>
    </source>
</reference>
<evidence type="ECO:0000313" key="4">
    <source>
        <dbReference type="EMBL" id="RCW82049.1"/>
    </source>
</evidence>
<dbReference type="Pfam" id="PF00353">
    <property type="entry name" value="HemolysinCabind"/>
    <property type="match status" value="11"/>
</dbReference>
<dbReference type="PROSITE" id="PS00330">
    <property type="entry name" value="HEMOLYSIN_CALCIUM"/>
    <property type="match status" value="6"/>
</dbReference>
<dbReference type="GO" id="GO:0005576">
    <property type="term" value="C:extracellular region"/>
    <property type="evidence" value="ECO:0007669"/>
    <property type="project" value="UniProtKB-SubCell"/>
</dbReference>
<dbReference type="PRINTS" id="PR00313">
    <property type="entry name" value="CABNDNGRPT"/>
</dbReference>
<feature type="region of interest" description="Disordered" evidence="3">
    <location>
        <begin position="657"/>
        <end position="690"/>
    </location>
</feature>
<keyword evidence="5" id="KW-1185">Reference proteome</keyword>
<comment type="subcellular location">
    <subcellularLocation>
        <location evidence="1">Secreted</location>
    </subcellularLocation>
</comment>
<evidence type="ECO:0000256" key="3">
    <source>
        <dbReference type="SAM" id="MobiDB-lite"/>
    </source>
</evidence>
<dbReference type="SUPFAM" id="SSF51120">
    <property type="entry name" value="beta-Roll"/>
    <property type="match status" value="5"/>
</dbReference>
<evidence type="ECO:0000256" key="2">
    <source>
        <dbReference type="ARBA" id="ARBA00022525"/>
    </source>
</evidence>
<evidence type="ECO:0000313" key="5">
    <source>
        <dbReference type="Proteomes" id="UP000253345"/>
    </source>
</evidence>
<dbReference type="EMBL" id="QPJL01000013">
    <property type="protein sequence ID" value="RCW82049.1"/>
    <property type="molecule type" value="Genomic_DNA"/>
</dbReference>
<dbReference type="InterPro" id="IPR018511">
    <property type="entry name" value="Hemolysin-typ_Ca-bd_CS"/>
</dbReference>
<name>A0A368YR06_9RHOB</name>
<dbReference type="AlphaFoldDB" id="A0A368YR06"/>
<dbReference type="InterPro" id="IPR001343">
    <property type="entry name" value="Hemolysn_Ca-bd"/>
</dbReference>
<protein>
    <submittedName>
        <fullName evidence="4">Ca2+-binding RTX toxin-like protein</fullName>
    </submittedName>
</protein>
<evidence type="ECO:0000256" key="1">
    <source>
        <dbReference type="ARBA" id="ARBA00004613"/>
    </source>
</evidence>
<dbReference type="InterPro" id="IPR011049">
    <property type="entry name" value="Serralysin-like_metalloprot_C"/>
</dbReference>
<dbReference type="GO" id="GO:0005509">
    <property type="term" value="F:calcium ion binding"/>
    <property type="evidence" value="ECO:0007669"/>
    <property type="project" value="InterPro"/>
</dbReference>
<dbReference type="OrthoDB" id="9342475at2"/>
<feature type="compositionally biased region" description="Gly residues" evidence="3">
    <location>
        <begin position="585"/>
        <end position="597"/>
    </location>
</feature>